<dbReference type="GO" id="GO:0047372">
    <property type="term" value="F:monoacylglycerol lipase activity"/>
    <property type="evidence" value="ECO:0007669"/>
    <property type="project" value="TreeGrafter"/>
</dbReference>
<protein>
    <submittedName>
        <fullName evidence="3">Alpha/beta hydrolase family protein</fullName>
    </submittedName>
</protein>
<feature type="compositionally biased region" description="Basic residues" evidence="1">
    <location>
        <begin position="16"/>
        <end position="27"/>
    </location>
</feature>
<gene>
    <name evidence="3" type="ORF">LshimejAT787_2400460</name>
</gene>
<proteinExistence type="predicted"/>
<evidence type="ECO:0000313" key="3">
    <source>
        <dbReference type="EMBL" id="GLB45588.1"/>
    </source>
</evidence>
<reference evidence="3" key="1">
    <citation type="submission" date="2022-07" db="EMBL/GenBank/DDBJ databases">
        <title>The genome of Lyophyllum shimeji provides insight into the initial evolution of ectomycorrhizal fungal genome.</title>
        <authorList>
            <person name="Kobayashi Y."/>
            <person name="Shibata T."/>
            <person name="Hirakawa H."/>
            <person name="Shigenobu S."/>
            <person name="Nishiyama T."/>
            <person name="Yamada A."/>
            <person name="Hasebe M."/>
            <person name="Kawaguchi M."/>
        </authorList>
    </citation>
    <scope>NUCLEOTIDE SEQUENCE</scope>
    <source>
        <strain evidence="3">AT787</strain>
    </source>
</reference>
<dbReference type="InterPro" id="IPR000073">
    <property type="entry name" value="AB_hydrolase_1"/>
</dbReference>
<dbReference type="GO" id="GO:0004622">
    <property type="term" value="F:phosphatidylcholine lysophospholipase activity"/>
    <property type="evidence" value="ECO:0007669"/>
    <property type="project" value="TreeGrafter"/>
</dbReference>
<dbReference type="PANTHER" id="PTHR12277">
    <property type="entry name" value="ALPHA/BETA HYDROLASE DOMAIN-CONTAINING PROTEIN"/>
    <property type="match status" value="1"/>
</dbReference>
<feature type="region of interest" description="Disordered" evidence="1">
    <location>
        <begin position="1"/>
        <end position="53"/>
    </location>
</feature>
<accession>A0A9P3Q1W0</accession>
<dbReference type="EMBL" id="BRPK01000024">
    <property type="protein sequence ID" value="GLB45588.1"/>
    <property type="molecule type" value="Genomic_DNA"/>
</dbReference>
<dbReference type="PANTHER" id="PTHR12277:SF194">
    <property type="entry name" value="FI04476P"/>
    <property type="match status" value="1"/>
</dbReference>
<dbReference type="SUPFAM" id="SSF53474">
    <property type="entry name" value="alpha/beta-Hydrolases"/>
    <property type="match status" value="1"/>
</dbReference>
<name>A0A9P3Q1W0_LYOSH</name>
<dbReference type="GO" id="GO:0006660">
    <property type="term" value="P:phosphatidylserine catabolic process"/>
    <property type="evidence" value="ECO:0007669"/>
    <property type="project" value="TreeGrafter"/>
</dbReference>
<dbReference type="Gene3D" id="3.40.50.1820">
    <property type="entry name" value="alpha/beta hydrolase"/>
    <property type="match status" value="1"/>
</dbReference>
<organism evidence="3 4">
    <name type="scientific">Lyophyllum shimeji</name>
    <name type="common">Hon-shimeji</name>
    <name type="synonym">Tricholoma shimeji</name>
    <dbReference type="NCBI Taxonomy" id="47721"/>
    <lineage>
        <taxon>Eukaryota</taxon>
        <taxon>Fungi</taxon>
        <taxon>Dikarya</taxon>
        <taxon>Basidiomycota</taxon>
        <taxon>Agaricomycotina</taxon>
        <taxon>Agaricomycetes</taxon>
        <taxon>Agaricomycetidae</taxon>
        <taxon>Agaricales</taxon>
        <taxon>Tricholomatineae</taxon>
        <taxon>Lyophyllaceae</taxon>
        <taxon>Lyophyllum</taxon>
    </lineage>
</organism>
<evidence type="ECO:0000313" key="4">
    <source>
        <dbReference type="Proteomes" id="UP001063166"/>
    </source>
</evidence>
<feature type="domain" description="AB hydrolase-1" evidence="2">
    <location>
        <begin position="69"/>
        <end position="196"/>
    </location>
</feature>
<dbReference type="GO" id="GO:0005789">
    <property type="term" value="C:endoplasmic reticulum membrane"/>
    <property type="evidence" value="ECO:0007669"/>
    <property type="project" value="TreeGrafter"/>
</dbReference>
<dbReference type="Pfam" id="PF12697">
    <property type="entry name" value="Abhydrolase_6"/>
    <property type="match status" value="1"/>
</dbReference>
<dbReference type="InterPro" id="IPR029058">
    <property type="entry name" value="AB_hydrolase_fold"/>
</dbReference>
<keyword evidence="3" id="KW-0378">Hydrolase</keyword>
<dbReference type="OrthoDB" id="446723at2759"/>
<evidence type="ECO:0000259" key="2">
    <source>
        <dbReference type="Pfam" id="PF12697"/>
    </source>
</evidence>
<dbReference type="AlphaFoldDB" id="A0A9P3Q1W0"/>
<dbReference type="Proteomes" id="UP001063166">
    <property type="component" value="Unassembled WGS sequence"/>
</dbReference>
<keyword evidence="4" id="KW-1185">Reference proteome</keyword>
<sequence length="241" mass="25934">MLRQTSSRKDREPPPARRRQHRPRRMVLPRTLPFPPSSSSSPPSPLHNATSSPLDEQRILTALTHSPTILFLHGNTGTRAHPLCTALYTSLTARLSANVLALDYRGFGDSEGHPTVSGVALDARAASEYLLSMGAREQDILVVGHSLGTAVAGCSGHSLGGKLDQAPDGPVLLVWGVALLKPLASLPFVPRVLTWSLAHNFDTLTLVPDIKCDVLVAHADDDWDIAKRAHRPGHGADVCVR</sequence>
<evidence type="ECO:0000256" key="1">
    <source>
        <dbReference type="SAM" id="MobiDB-lite"/>
    </source>
</evidence>
<comment type="caution">
    <text evidence="3">The sequence shown here is derived from an EMBL/GenBank/DDBJ whole genome shotgun (WGS) entry which is preliminary data.</text>
</comment>
<dbReference type="GO" id="GO:0052651">
    <property type="term" value="P:monoacylglycerol catabolic process"/>
    <property type="evidence" value="ECO:0007669"/>
    <property type="project" value="TreeGrafter"/>
</dbReference>